<name>A0A0A9H213_ARUDO</name>
<dbReference type="EMBL" id="GBRH01167094">
    <property type="protein sequence ID" value="JAE30802.1"/>
    <property type="molecule type" value="Transcribed_RNA"/>
</dbReference>
<keyword evidence="1" id="KW-1133">Transmembrane helix</keyword>
<keyword evidence="1" id="KW-0472">Membrane</keyword>
<organism evidence="2">
    <name type="scientific">Arundo donax</name>
    <name type="common">Giant reed</name>
    <name type="synonym">Donax arundinaceus</name>
    <dbReference type="NCBI Taxonomy" id="35708"/>
    <lineage>
        <taxon>Eukaryota</taxon>
        <taxon>Viridiplantae</taxon>
        <taxon>Streptophyta</taxon>
        <taxon>Embryophyta</taxon>
        <taxon>Tracheophyta</taxon>
        <taxon>Spermatophyta</taxon>
        <taxon>Magnoliopsida</taxon>
        <taxon>Liliopsida</taxon>
        <taxon>Poales</taxon>
        <taxon>Poaceae</taxon>
        <taxon>PACMAD clade</taxon>
        <taxon>Arundinoideae</taxon>
        <taxon>Arundineae</taxon>
        <taxon>Arundo</taxon>
    </lineage>
</organism>
<sequence length="61" mass="7423">MLCCFLRWFPLNTFTYLGYLHFICILRLRNRENVFRLYIQSNDLADCCHIPILFATFVIIF</sequence>
<dbReference type="AlphaFoldDB" id="A0A0A9H213"/>
<reference evidence="2" key="2">
    <citation type="journal article" date="2015" name="Data Brief">
        <title>Shoot transcriptome of the giant reed, Arundo donax.</title>
        <authorList>
            <person name="Barrero R.A."/>
            <person name="Guerrero F.D."/>
            <person name="Moolhuijzen P."/>
            <person name="Goolsby J.A."/>
            <person name="Tidwell J."/>
            <person name="Bellgard S.E."/>
            <person name="Bellgard M.I."/>
        </authorList>
    </citation>
    <scope>NUCLEOTIDE SEQUENCE</scope>
    <source>
        <tissue evidence="2">Shoot tissue taken approximately 20 cm above the soil surface</tissue>
    </source>
</reference>
<evidence type="ECO:0000313" key="2">
    <source>
        <dbReference type="EMBL" id="JAE30802.1"/>
    </source>
</evidence>
<proteinExistence type="predicted"/>
<reference evidence="2" key="1">
    <citation type="submission" date="2014-09" db="EMBL/GenBank/DDBJ databases">
        <authorList>
            <person name="Magalhaes I.L.F."/>
            <person name="Oliveira U."/>
            <person name="Santos F.R."/>
            <person name="Vidigal T.H.D.A."/>
            <person name="Brescovit A.D."/>
            <person name="Santos A.J."/>
        </authorList>
    </citation>
    <scope>NUCLEOTIDE SEQUENCE</scope>
    <source>
        <tissue evidence="2">Shoot tissue taken approximately 20 cm above the soil surface</tissue>
    </source>
</reference>
<feature type="transmembrane region" description="Helical" evidence="1">
    <location>
        <begin position="6"/>
        <end position="28"/>
    </location>
</feature>
<evidence type="ECO:0000256" key="1">
    <source>
        <dbReference type="SAM" id="Phobius"/>
    </source>
</evidence>
<accession>A0A0A9H213</accession>
<keyword evidence="1" id="KW-0812">Transmembrane</keyword>
<protein>
    <submittedName>
        <fullName evidence="2">Uncharacterized protein</fullName>
    </submittedName>
</protein>